<evidence type="ECO:0000313" key="2">
    <source>
        <dbReference type="EMBL" id="CBY27214.1"/>
    </source>
</evidence>
<dbReference type="EMBL" id="FR729477">
    <property type="protein sequence ID" value="CBY27214.1"/>
    <property type="molecule type" value="Genomic_DNA"/>
</dbReference>
<dbReference type="Gene3D" id="1.10.260.40">
    <property type="entry name" value="lambda repressor-like DNA-binding domains"/>
    <property type="match status" value="1"/>
</dbReference>
<dbReference type="InterPro" id="IPR010982">
    <property type="entry name" value="Lambda_DNA-bd_dom_sf"/>
</dbReference>
<dbReference type="Proteomes" id="UP000008084">
    <property type="component" value="Chromosome"/>
</dbReference>
<sequence>MSNNFNSNGYPEEMAEDIDLQRAERIKKAILSKFTYERMEELSGINIGTLKRIANAQRDAKISELEKIAEITQTDIFELIFGSSSSDIYDSSKRFFETRSKDAAQAAQFIIYNLRTLDDEDILCLGRVSSALQTATTSRKWDELFGKKKG</sequence>
<dbReference type="SUPFAM" id="SSF47413">
    <property type="entry name" value="lambda repressor-like DNA-binding domains"/>
    <property type="match status" value="1"/>
</dbReference>
<dbReference type="AlphaFoldDB" id="A0A0G2PMY9"/>
<dbReference type="KEGG" id="yey:Y11_09681"/>
<dbReference type="KEGG" id="yey:Y11_09671"/>
<organism evidence="1 3">
    <name type="scientific">Yersinia enterocolitica subsp. palearctica serotype O:3 (strain DSM 13030 / CIP 106945 / Y11)</name>
    <dbReference type="NCBI Taxonomy" id="930944"/>
    <lineage>
        <taxon>Bacteria</taxon>
        <taxon>Pseudomonadati</taxon>
        <taxon>Pseudomonadota</taxon>
        <taxon>Gammaproteobacteria</taxon>
        <taxon>Enterobacterales</taxon>
        <taxon>Yersiniaceae</taxon>
        <taxon>Yersinia</taxon>
    </lineage>
</organism>
<name>A0A0G2PMY9_YERE1</name>
<dbReference type="EMBL" id="FR729477">
    <property type="protein sequence ID" value="CBY27213.1"/>
    <property type="molecule type" value="Genomic_DNA"/>
</dbReference>
<proteinExistence type="predicted"/>
<dbReference type="GeneID" id="31409070"/>
<protein>
    <submittedName>
        <fullName evidence="1">Uncharacterized protein</fullName>
    </submittedName>
</protein>
<reference evidence="1 3" key="1">
    <citation type="journal article" date="2011" name="J. Bacteriol.">
        <title>Complete genome sequence of Yersinia enterocolitica subsp. palearctica serogroup O:3.</title>
        <authorList>
            <person name="Batzilla J."/>
            <person name="Hoper D."/>
            <person name="Antonenka U."/>
            <person name="Heesemann J."/>
            <person name="Rakin A."/>
        </authorList>
    </citation>
    <scope>NUCLEOTIDE SEQUENCE [LARGE SCALE GENOMIC DNA]</scope>
    <source>
        <strain evidence="3">DSM 13030 / CIP 106945 / Y11</strain>
        <strain evidence="1">Y11</strain>
    </source>
</reference>
<dbReference type="GO" id="GO:0003677">
    <property type="term" value="F:DNA binding"/>
    <property type="evidence" value="ECO:0007669"/>
    <property type="project" value="InterPro"/>
</dbReference>
<gene>
    <name evidence="1" type="ordered locus">Y11_09671</name>
    <name evidence="2" type="ordered locus">Y11_09681</name>
</gene>
<evidence type="ECO:0000313" key="1">
    <source>
        <dbReference type="EMBL" id="CBY27213.1"/>
    </source>
</evidence>
<dbReference type="HOGENOM" id="CLU_118973_0_0_6"/>
<accession>A0A0G2PMY9</accession>
<evidence type="ECO:0000313" key="3">
    <source>
        <dbReference type="Proteomes" id="UP000008084"/>
    </source>
</evidence>
<dbReference type="RefSeq" id="WP_000069317.1">
    <property type="nucleotide sequence ID" value="NC_017564.1"/>
</dbReference>
<dbReference type="PATRIC" id="fig|930944.6.peg.955"/>